<dbReference type="RefSeq" id="WP_088819653.1">
    <property type="nucleotide sequence ID" value="NZ_CP019964.1"/>
</dbReference>
<sequence>MTKRSGGQFHGKTRNLVRHHKLSTLSIADKIKTFEIGDKVAIVPKSNYRDSPHPRYKGRIGEVIEKRGSAYVVRVRIMNATRKLVVPVVHLEKI</sequence>
<gene>
    <name evidence="4" type="ORF">Mia14_0148</name>
</gene>
<reference evidence="4 5" key="1">
    <citation type="journal article" date="2017" name="Nat. Commun.">
        <title>'ARMAN' archaea depend on association with euryarchaeal host in culture and in situ.</title>
        <authorList>
            <person name="Golyshina O."/>
            <person name="Toshchakov S."/>
            <person name="Makarova K."/>
            <person name="Gavrilov S."/>
            <person name="Korzhenkov A."/>
            <person name="La Cono V."/>
            <person name="Arcadi E."/>
            <person name="Nechitaylo T."/>
            <person name="Ferrer M."/>
            <person name="Kublanov I."/>
            <person name="Wolf Y."/>
            <person name="Yakimov M."/>
            <person name="Golyshin P."/>
            <person name="Slesarev A."/>
            <person name="Kozyavkin S."/>
        </authorList>
    </citation>
    <scope>NUCLEOTIDE SEQUENCE [LARGE SCALE GENOMIC DNA]</scope>
    <source>
        <strain evidence="4 5">Mia14</strain>
    </source>
</reference>
<dbReference type="Gene3D" id="2.30.30.70">
    <property type="entry name" value="Ribosomal protein L21"/>
    <property type="match status" value="1"/>
</dbReference>
<dbReference type="GO" id="GO:0005840">
    <property type="term" value="C:ribosome"/>
    <property type="evidence" value="ECO:0007669"/>
    <property type="project" value="UniProtKB-KW"/>
</dbReference>
<dbReference type="GO" id="GO:0003735">
    <property type="term" value="F:structural constituent of ribosome"/>
    <property type="evidence" value="ECO:0007669"/>
    <property type="project" value="InterPro"/>
</dbReference>
<evidence type="ECO:0000256" key="3">
    <source>
        <dbReference type="ARBA" id="ARBA00023274"/>
    </source>
</evidence>
<dbReference type="InterPro" id="IPR008991">
    <property type="entry name" value="Translation_prot_SH3-like_sf"/>
</dbReference>
<dbReference type="InterPro" id="IPR001147">
    <property type="entry name" value="Ribosomal_eL21"/>
</dbReference>
<dbReference type="KEGG" id="marh:Mia14_0148"/>
<accession>A0A218NLZ4</accession>
<dbReference type="GO" id="GO:1990904">
    <property type="term" value="C:ribonucleoprotein complex"/>
    <property type="evidence" value="ECO:0007669"/>
    <property type="project" value="UniProtKB-KW"/>
</dbReference>
<dbReference type="Proteomes" id="UP000197679">
    <property type="component" value="Chromosome"/>
</dbReference>
<protein>
    <submittedName>
        <fullName evidence="4">50S ribosomal protein L21e</fullName>
    </submittedName>
</protein>
<dbReference type="EMBL" id="CP019964">
    <property type="protein sequence ID" value="ASI13486.1"/>
    <property type="molecule type" value="Genomic_DNA"/>
</dbReference>
<name>A0A218NLZ4_9ARCH</name>
<dbReference type="AlphaFoldDB" id="A0A218NLZ4"/>
<evidence type="ECO:0000313" key="5">
    <source>
        <dbReference type="Proteomes" id="UP000197679"/>
    </source>
</evidence>
<proteinExistence type="inferred from homology"/>
<keyword evidence="3" id="KW-0687">Ribonucleoprotein</keyword>
<dbReference type="GO" id="GO:0006412">
    <property type="term" value="P:translation"/>
    <property type="evidence" value="ECO:0007669"/>
    <property type="project" value="InterPro"/>
</dbReference>
<comment type="similarity">
    <text evidence="1">Belongs to the eukaryotic ribosomal protein eL21 family.</text>
</comment>
<dbReference type="Pfam" id="PF01157">
    <property type="entry name" value="Ribosomal_L21e"/>
    <property type="match status" value="1"/>
</dbReference>
<dbReference type="OrthoDB" id="6295at2157"/>
<dbReference type="GeneID" id="33313707"/>
<dbReference type="SUPFAM" id="SSF50104">
    <property type="entry name" value="Translation proteins SH3-like domain"/>
    <property type="match status" value="1"/>
</dbReference>
<evidence type="ECO:0000256" key="1">
    <source>
        <dbReference type="ARBA" id="ARBA00008427"/>
    </source>
</evidence>
<keyword evidence="2 4" id="KW-0689">Ribosomal protein</keyword>
<keyword evidence="5" id="KW-1185">Reference proteome</keyword>
<organism evidence="4 5">
    <name type="scientific">Candidatus Mancarchaeum acidiphilum</name>
    <dbReference type="NCBI Taxonomy" id="1920749"/>
    <lineage>
        <taxon>Archaea</taxon>
        <taxon>Candidatus Micrarchaeota</taxon>
        <taxon>Candidatus Mancarchaeum</taxon>
    </lineage>
</organism>
<dbReference type="InterPro" id="IPR036948">
    <property type="entry name" value="Ribosomal_eL21_sf"/>
</dbReference>
<evidence type="ECO:0000313" key="4">
    <source>
        <dbReference type="EMBL" id="ASI13486.1"/>
    </source>
</evidence>
<evidence type="ECO:0000256" key="2">
    <source>
        <dbReference type="ARBA" id="ARBA00022980"/>
    </source>
</evidence>